<reference evidence="2 3" key="1">
    <citation type="submission" date="2024-09" db="EMBL/GenBank/DDBJ databases">
        <authorList>
            <person name="Sun Q."/>
            <person name="Mori K."/>
        </authorList>
    </citation>
    <scope>NUCLEOTIDE SEQUENCE [LARGE SCALE GENOMIC DNA]</scope>
    <source>
        <strain evidence="2 3">TBRC 3947</strain>
    </source>
</reference>
<organism evidence="2 3">
    <name type="scientific">Phytohabitans kaempferiae</name>
    <dbReference type="NCBI Taxonomy" id="1620943"/>
    <lineage>
        <taxon>Bacteria</taxon>
        <taxon>Bacillati</taxon>
        <taxon>Actinomycetota</taxon>
        <taxon>Actinomycetes</taxon>
        <taxon>Micromonosporales</taxon>
        <taxon>Micromonosporaceae</taxon>
    </lineage>
</organism>
<name>A0ABV6M8Y9_9ACTN</name>
<gene>
    <name evidence="2" type="ORF">ACFFIA_24930</name>
</gene>
<evidence type="ECO:0008006" key="4">
    <source>
        <dbReference type="Google" id="ProtNLM"/>
    </source>
</evidence>
<dbReference type="Proteomes" id="UP001589867">
    <property type="component" value="Unassembled WGS sequence"/>
</dbReference>
<accession>A0ABV6M8Y9</accession>
<keyword evidence="3" id="KW-1185">Reference proteome</keyword>
<feature type="transmembrane region" description="Helical" evidence="1">
    <location>
        <begin position="79"/>
        <end position="100"/>
    </location>
</feature>
<dbReference type="EMBL" id="JBHLUH010000052">
    <property type="protein sequence ID" value="MFC0530893.1"/>
    <property type="molecule type" value="Genomic_DNA"/>
</dbReference>
<evidence type="ECO:0000313" key="2">
    <source>
        <dbReference type="EMBL" id="MFC0530893.1"/>
    </source>
</evidence>
<dbReference type="RefSeq" id="WP_377254336.1">
    <property type="nucleotide sequence ID" value="NZ_JBHLUH010000052.1"/>
</dbReference>
<keyword evidence="1" id="KW-0472">Membrane</keyword>
<feature type="transmembrane region" description="Helical" evidence="1">
    <location>
        <begin position="112"/>
        <end position="131"/>
    </location>
</feature>
<feature type="transmembrane region" description="Helical" evidence="1">
    <location>
        <begin position="48"/>
        <end position="72"/>
    </location>
</feature>
<keyword evidence="1" id="KW-1133">Transmembrane helix</keyword>
<sequence length="145" mass="14551">MSETSTAGQHTPPVAGRLGHLPHPLAASAVLVVVLAGIGWLVDGGAGGAGAAAGVLLVAGGYALSSVALAWAESVHLKLVMTVGLATFVFKVTLFGFAVFTVSASGWDGTRMLGVSVAVATVVWVSVQIWWTARAVPSRGAASSR</sequence>
<evidence type="ECO:0000256" key="1">
    <source>
        <dbReference type="SAM" id="Phobius"/>
    </source>
</evidence>
<keyword evidence="1" id="KW-0812">Transmembrane</keyword>
<protein>
    <recommendedName>
        <fullName evidence="4">ATP synthase protein I</fullName>
    </recommendedName>
</protein>
<evidence type="ECO:0000313" key="3">
    <source>
        <dbReference type="Proteomes" id="UP001589867"/>
    </source>
</evidence>
<comment type="caution">
    <text evidence="2">The sequence shown here is derived from an EMBL/GenBank/DDBJ whole genome shotgun (WGS) entry which is preliminary data.</text>
</comment>
<feature type="transmembrane region" description="Helical" evidence="1">
    <location>
        <begin position="21"/>
        <end position="42"/>
    </location>
</feature>
<proteinExistence type="predicted"/>